<dbReference type="SUPFAM" id="SSF51735">
    <property type="entry name" value="NAD(P)-binding Rossmann-fold domains"/>
    <property type="match status" value="1"/>
</dbReference>
<feature type="domain" description="CoA-binding" evidence="1">
    <location>
        <begin position="12"/>
        <end position="104"/>
    </location>
</feature>
<evidence type="ECO:0000313" key="2">
    <source>
        <dbReference type="EMBL" id="KTC86888.1"/>
    </source>
</evidence>
<protein>
    <submittedName>
        <fullName evidence="2">CoA-binding protein</fullName>
    </submittedName>
</protein>
<dbReference type="InterPro" id="IPR003781">
    <property type="entry name" value="CoA-bd"/>
</dbReference>
<dbReference type="Proteomes" id="UP000054742">
    <property type="component" value="Unassembled WGS sequence"/>
</dbReference>
<dbReference type="PANTHER" id="PTHR33303:SF2">
    <property type="entry name" value="COA-BINDING DOMAIN-CONTAINING PROTEIN"/>
    <property type="match status" value="1"/>
</dbReference>
<keyword evidence="3" id="KW-1185">Reference proteome</keyword>
<evidence type="ECO:0000259" key="1">
    <source>
        <dbReference type="SMART" id="SM00881"/>
    </source>
</evidence>
<dbReference type="PANTHER" id="PTHR33303">
    <property type="entry name" value="CYTOPLASMIC PROTEIN-RELATED"/>
    <property type="match status" value="1"/>
</dbReference>
<dbReference type="RefSeq" id="WP_058440239.1">
    <property type="nucleotide sequence ID" value="NZ_CAAAHU010000001.1"/>
</dbReference>
<comment type="caution">
    <text evidence="2">The sequence shown here is derived from an EMBL/GenBank/DDBJ whole genome shotgun (WGS) entry which is preliminary data.</text>
</comment>
<reference evidence="2 3" key="1">
    <citation type="submission" date="2015-11" db="EMBL/GenBank/DDBJ databases">
        <title>Genomic analysis of 38 Legionella species identifies large and diverse effector repertoires.</title>
        <authorList>
            <person name="Burstein D."/>
            <person name="Amaro F."/>
            <person name="Zusman T."/>
            <person name="Lifshitz Z."/>
            <person name="Cohen O."/>
            <person name="Gilbert J.A."/>
            <person name="Pupko T."/>
            <person name="Shuman H.A."/>
            <person name="Segal G."/>
        </authorList>
    </citation>
    <scope>NUCLEOTIDE SEQUENCE [LARGE SCALE GENOMIC DNA]</scope>
    <source>
        <strain evidence="2 3">ATCC 43878</strain>
    </source>
</reference>
<accession>A0A0W0SU51</accession>
<name>A0A0W0SU51_9GAMM</name>
<gene>
    <name evidence="2" type="ORF">Lbru_0117</name>
</gene>
<dbReference type="AlphaFoldDB" id="A0A0W0SU51"/>
<dbReference type="PATRIC" id="fig|29422.6.peg.120"/>
<dbReference type="Gene3D" id="3.40.50.720">
    <property type="entry name" value="NAD(P)-binding Rossmann-like Domain"/>
    <property type="match status" value="1"/>
</dbReference>
<dbReference type="Pfam" id="PF13380">
    <property type="entry name" value="CoA_binding_2"/>
    <property type="match status" value="1"/>
</dbReference>
<proteinExistence type="predicted"/>
<sequence length="135" mass="14682">MEKNLSAKIKQFLAAEAFAVIGASTNRQKFGNKVLRCYLQHHKTVYPVNHREATIEGLDSVKEIADLPPSVTSISVITPPPITEKIVEQAIIKGIKNIWMQPGAESEAALSNCLQHQINVIAGGPCILVELGCTH</sequence>
<dbReference type="STRING" id="29422.Lbru_0117"/>
<dbReference type="SMART" id="SM00881">
    <property type="entry name" value="CoA_binding"/>
    <property type="match status" value="1"/>
</dbReference>
<dbReference type="InterPro" id="IPR036291">
    <property type="entry name" value="NAD(P)-bd_dom_sf"/>
</dbReference>
<organism evidence="2 3">
    <name type="scientific">Legionella brunensis</name>
    <dbReference type="NCBI Taxonomy" id="29422"/>
    <lineage>
        <taxon>Bacteria</taxon>
        <taxon>Pseudomonadati</taxon>
        <taxon>Pseudomonadota</taxon>
        <taxon>Gammaproteobacteria</taxon>
        <taxon>Legionellales</taxon>
        <taxon>Legionellaceae</taxon>
        <taxon>Legionella</taxon>
    </lineage>
</organism>
<evidence type="ECO:0000313" key="3">
    <source>
        <dbReference type="Proteomes" id="UP000054742"/>
    </source>
</evidence>
<dbReference type="OrthoDB" id="9804695at2"/>
<dbReference type="EMBL" id="LNXV01000003">
    <property type="protein sequence ID" value="KTC86888.1"/>
    <property type="molecule type" value="Genomic_DNA"/>
</dbReference>